<accession>A0A6L2MBL3</accession>
<dbReference type="SMART" id="SM00343">
    <property type="entry name" value="ZnF_C2HC"/>
    <property type="match status" value="1"/>
</dbReference>
<dbReference type="EMBL" id="BKCJ010006295">
    <property type="protein sequence ID" value="GEU71371.1"/>
    <property type="molecule type" value="Genomic_DNA"/>
</dbReference>
<evidence type="ECO:0000256" key="2">
    <source>
        <dbReference type="SAM" id="MobiDB-lite"/>
    </source>
</evidence>
<gene>
    <name evidence="4" type="ORF">Tci_043349</name>
</gene>
<dbReference type="Gene3D" id="4.10.60.10">
    <property type="entry name" value="Zinc finger, CCHC-type"/>
    <property type="match status" value="1"/>
</dbReference>
<keyword evidence="4" id="KW-0548">Nucleotidyltransferase</keyword>
<evidence type="ECO:0000259" key="3">
    <source>
        <dbReference type="PROSITE" id="PS50158"/>
    </source>
</evidence>
<sequence>MLYADALIVTELIVSRQKVIIQGKVYWIRVKELDAWFLNFQEDDQDDLSSDGESQEGNVANKADNNESRVDRVSESSFMHENDNAHKDVNSCKKRREVDKLIDQGKTNDEILIKRITLLNDLQELNNRNAMEISQKAKIRWSIEGDENSKYFHGIMNKKRSQLAIRGTLANGDWISKPLRVKNEFFTYFKKQFSPIQAPGICFEFTFPTRLSSDQVQDLERIVTYKERFFVNGHFPKGCNSSFIALIPNIQDAKIMKDFRPISLIGSVYKIIAKILANRLCVVLPYLISDVQSAFIANSQILDRPFILNELLSLCKFKKLNGMILKVEIEKAFDSVKWDYLDETLKAFGFGSKWHNWISSCLNNAMGSVLVNGSPTLEFQFYKGLKQGDRLSLLNSVLTSILLYHMFIFKVLIGVLNHLESIHQNFFYGVDGSDRKLSWIGWNMVLTSKNNGGALDTHKLIPRRSPWQDVILAIHTLQSKGEVELQVLYKRLYALEMCKSISVAEKIVIPIKVNVHAWRVFLDELPTRANLSLRGMDIPSIAFPLCNLAVESSSYIFFACPLARQVWRKNLIWWELDDLALTPTTSGSAKVTTIEESKDLSSLALDELISNLKVHEVVMEKHFEIYKGKKKRVKSIALKAKKESSDDETSTSESDDEEYAMVPPRNKEERAFVGGAWSDSKNEAADKTNEETCHMAQSSNELVQGIVHQCLQWEDMRNGDHILAIPATKHSPAVPEHTTVKTLQTMSPDNKAHYESKKEAIHLILTEIGDEICSTIDACKTAQEIWEAIKRLLLALKSQTRMSSVIKYQDPTSRKWSRFVTIVKQQHKLDEVSYHKLFDILKQYQKEVNKLHVERIARNANPLALVSTAQSNQGPYYQIPKSHKPYAPTSKASIPTRSHETTRNKGKEIAKPITPPSESASKEDSDPEQAQRDKDMQKNLALIAKYFKKIYKPTDNNLITSSNSRNKNVDTTPRYRNDNQSMQFGNQRTMTVTGARENVGSPVVQQTRIQCFNCKEFGHFAKECRNPKRVKDFMYHKEKMLLCKQAEQGVHLQAEQSDWLADTNEEIDEQELKAQYSYMAKIQENDQNVVECDDERVALANLISNLKLNVDENKKIQKQLKKANASLTQCKSILAETSRTLGESNSIKDSCLVALETKQTEFEKYKACNDRDVDYGKLEQIIDQAWVKHLMDHISLRALTAHDIQILIKTCLMPLALKTQNDSLAFDHELKQEMHADLKYVESLEKEIDDLKSDKAEFSNMYDTILKECVSNDVIYTYLHSLSDLDAHTKLQCLYLHKVKECDCLAQKLSKQTEHASDYDNSDLVPQIQNVLPSTDTTVLSQQKLDLLFGPLYDEFFNAEPTIPATANAEENNNNQAEDEFTNPFCTPEEGIDFEESFAPVARLEAVWIFVTYDAHKSFPIYQMDVKMAFLNGPLKEEVYVAQLDGFVDPDHPEKVYRLRKALYGLKQPLRALYDELSNFLISKGFTKGQSIGTPMATKPKLDADLNGKLVDQTDYRSKIRSLMYLTSSRPDIVQADCTAMSSVEAEYVALSASYAQVMRMRTQLKDYGFNYNKIPLYCNSWSAITISCNPVQHFRTKHIHTRYHFIKEQVENELEVLVNESA</sequence>
<feature type="domain" description="CCHC-type" evidence="3">
    <location>
        <begin position="1011"/>
        <end position="1026"/>
    </location>
</feature>
<dbReference type="Pfam" id="PF00078">
    <property type="entry name" value="RVT_1"/>
    <property type="match status" value="1"/>
</dbReference>
<organism evidence="4">
    <name type="scientific">Tanacetum cinerariifolium</name>
    <name type="common">Dalmatian daisy</name>
    <name type="synonym">Chrysanthemum cinerariifolium</name>
    <dbReference type="NCBI Taxonomy" id="118510"/>
    <lineage>
        <taxon>Eukaryota</taxon>
        <taxon>Viridiplantae</taxon>
        <taxon>Streptophyta</taxon>
        <taxon>Embryophyta</taxon>
        <taxon>Tracheophyta</taxon>
        <taxon>Spermatophyta</taxon>
        <taxon>Magnoliopsida</taxon>
        <taxon>eudicotyledons</taxon>
        <taxon>Gunneridae</taxon>
        <taxon>Pentapetalae</taxon>
        <taxon>asterids</taxon>
        <taxon>campanulids</taxon>
        <taxon>Asterales</taxon>
        <taxon>Asteraceae</taxon>
        <taxon>Asteroideae</taxon>
        <taxon>Anthemideae</taxon>
        <taxon>Anthemidinae</taxon>
        <taxon>Tanacetum</taxon>
    </lineage>
</organism>
<dbReference type="Pfam" id="PF13966">
    <property type="entry name" value="zf-RVT"/>
    <property type="match status" value="1"/>
</dbReference>
<comment type="caution">
    <text evidence="4">The sequence shown here is derived from an EMBL/GenBank/DDBJ whole genome shotgun (WGS) entry which is preliminary data.</text>
</comment>
<feature type="region of interest" description="Disordered" evidence="2">
    <location>
        <begin position="47"/>
        <end position="76"/>
    </location>
</feature>
<protein>
    <submittedName>
        <fullName evidence="4">RNA-directed DNA polymerase, eukaryota, reverse transcriptase zinc-binding domain protein</fullName>
    </submittedName>
</protein>
<dbReference type="PROSITE" id="PS50158">
    <property type="entry name" value="ZF_CCHC"/>
    <property type="match status" value="1"/>
</dbReference>
<proteinExistence type="predicted"/>
<dbReference type="CDD" id="cd09272">
    <property type="entry name" value="RNase_HI_RT_Ty1"/>
    <property type="match status" value="1"/>
</dbReference>
<keyword evidence="4" id="KW-0695">RNA-directed DNA polymerase</keyword>
<dbReference type="GO" id="GO:0008270">
    <property type="term" value="F:zinc ion binding"/>
    <property type="evidence" value="ECO:0007669"/>
    <property type="project" value="UniProtKB-KW"/>
</dbReference>
<name>A0A6L2MBL3_TANCI</name>
<keyword evidence="1" id="KW-0863">Zinc-finger</keyword>
<dbReference type="InterPro" id="IPR001878">
    <property type="entry name" value="Znf_CCHC"/>
</dbReference>
<dbReference type="PANTHER" id="PTHR46890:SF48">
    <property type="entry name" value="RNA-DIRECTED DNA POLYMERASE"/>
    <property type="match status" value="1"/>
</dbReference>
<dbReference type="Pfam" id="PF00098">
    <property type="entry name" value="zf-CCHC"/>
    <property type="match status" value="1"/>
</dbReference>
<dbReference type="GO" id="GO:0003964">
    <property type="term" value="F:RNA-directed DNA polymerase activity"/>
    <property type="evidence" value="ECO:0007669"/>
    <property type="project" value="UniProtKB-KW"/>
</dbReference>
<dbReference type="InterPro" id="IPR052343">
    <property type="entry name" value="Retrotransposon-Effector_Assoc"/>
</dbReference>
<dbReference type="InterPro" id="IPR013103">
    <property type="entry name" value="RVT_2"/>
</dbReference>
<reference evidence="4" key="1">
    <citation type="journal article" date="2019" name="Sci. Rep.">
        <title>Draft genome of Tanacetum cinerariifolium, the natural source of mosquito coil.</title>
        <authorList>
            <person name="Yamashiro T."/>
            <person name="Shiraishi A."/>
            <person name="Satake H."/>
            <person name="Nakayama K."/>
        </authorList>
    </citation>
    <scope>NUCLEOTIDE SEQUENCE</scope>
</reference>
<evidence type="ECO:0000256" key="1">
    <source>
        <dbReference type="PROSITE-ProRule" id="PRU00047"/>
    </source>
</evidence>
<feature type="compositionally biased region" description="Basic and acidic residues" evidence="2">
    <location>
        <begin position="897"/>
        <end position="910"/>
    </location>
</feature>
<evidence type="ECO:0000313" key="4">
    <source>
        <dbReference type="EMBL" id="GEU71371.1"/>
    </source>
</evidence>
<feature type="region of interest" description="Disordered" evidence="2">
    <location>
        <begin position="637"/>
        <end position="683"/>
    </location>
</feature>
<keyword evidence="1" id="KW-0862">Zinc</keyword>
<dbReference type="GO" id="GO:0003676">
    <property type="term" value="F:nucleic acid binding"/>
    <property type="evidence" value="ECO:0007669"/>
    <property type="project" value="InterPro"/>
</dbReference>
<dbReference type="InterPro" id="IPR036875">
    <property type="entry name" value="Znf_CCHC_sf"/>
</dbReference>
<dbReference type="InterPro" id="IPR026960">
    <property type="entry name" value="RVT-Znf"/>
</dbReference>
<feature type="compositionally biased region" description="Basic and acidic residues" evidence="2">
    <location>
        <begin position="64"/>
        <end position="76"/>
    </location>
</feature>
<keyword evidence="1" id="KW-0479">Metal-binding</keyword>
<dbReference type="Pfam" id="PF07727">
    <property type="entry name" value="RVT_2"/>
    <property type="match status" value="1"/>
</dbReference>
<dbReference type="PANTHER" id="PTHR46890">
    <property type="entry name" value="NON-LTR RETROLELEMENT REVERSE TRANSCRIPTASE-LIKE PROTEIN-RELATED"/>
    <property type="match status" value="1"/>
</dbReference>
<feature type="region of interest" description="Disordered" evidence="2">
    <location>
        <begin position="875"/>
        <end position="933"/>
    </location>
</feature>
<dbReference type="SUPFAM" id="SSF57756">
    <property type="entry name" value="Retrovirus zinc finger-like domains"/>
    <property type="match status" value="1"/>
</dbReference>
<feature type="compositionally biased region" description="Basic and acidic residues" evidence="2">
    <location>
        <begin position="920"/>
        <end position="933"/>
    </location>
</feature>
<feature type="compositionally biased region" description="Acidic residues" evidence="2">
    <location>
        <begin position="645"/>
        <end position="659"/>
    </location>
</feature>
<dbReference type="InterPro" id="IPR000477">
    <property type="entry name" value="RT_dom"/>
</dbReference>
<feature type="region of interest" description="Disordered" evidence="2">
    <location>
        <begin position="958"/>
        <end position="981"/>
    </location>
</feature>
<feature type="compositionally biased region" description="Polar residues" evidence="2">
    <location>
        <begin position="958"/>
        <end position="971"/>
    </location>
</feature>
<keyword evidence="4" id="KW-0808">Transferase</keyword>